<feature type="domain" description="Ribosomal protein L9" evidence="9">
    <location>
        <begin position="13"/>
        <end position="40"/>
    </location>
</feature>
<dbReference type="Proteomes" id="UP001255696">
    <property type="component" value="Unassembled WGS sequence"/>
</dbReference>
<dbReference type="RefSeq" id="WP_016250461.1">
    <property type="nucleotide sequence ID" value="NZ_AP035890.1"/>
</dbReference>
<dbReference type="EMBL" id="LEOY01000013">
    <property type="protein sequence ID" value="RBR28733.1"/>
    <property type="molecule type" value="Genomic_DNA"/>
</dbReference>
<dbReference type="EMBL" id="JAXOGL010000009">
    <property type="protein sequence ID" value="MDZ5597967.1"/>
    <property type="molecule type" value="Genomic_DNA"/>
</dbReference>
<dbReference type="Proteomes" id="UP000196503">
    <property type="component" value="Unassembled WGS sequence"/>
</dbReference>
<evidence type="ECO:0000313" key="20">
    <source>
        <dbReference type="Proteomes" id="UP001255696"/>
    </source>
</evidence>
<dbReference type="GO" id="GO:0006412">
    <property type="term" value="P:translation"/>
    <property type="evidence" value="ECO:0007669"/>
    <property type="project" value="UniProtKB-UniRule"/>
</dbReference>
<evidence type="ECO:0000313" key="19">
    <source>
        <dbReference type="Proteomes" id="UP000588071"/>
    </source>
</evidence>
<dbReference type="GeneID" id="60870522"/>
<reference evidence="16" key="2">
    <citation type="submission" date="2017-04" db="EMBL/GenBank/DDBJ databases">
        <title>Function of individual gut microbiota members based on whole genome sequencing of pure cultures obtained from chicken caecum.</title>
        <authorList>
            <person name="Medvecky M."/>
            <person name="Cejkova D."/>
            <person name="Polansky O."/>
            <person name="Karasova D."/>
            <person name="Kubasova T."/>
            <person name="Cizek A."/>
            <person name="Rychlik I."/>
        </authorList>
    </citation>
    <scope>NUCLEOTIDE SEQUENCE [LARGE SCALE GENOMIC DNA]</scope>
    <source>
        <strain evidence="16">An144</strain>
    </source>
</reference>
<dbReference type="Proteomes" id="UP001290582">
    <property type="component" value="Unassembled WGS sequence"/>
</dbReference>
<dbReference type="NCBIfam" id="TIGR00158">
    <property type="entry name" value="L9"/>
    <property type="match status" value="1"/>
</dbReference>
<evidence type="ECO:0000313" key="11">
    <source>
        <dbReference type="EMBL" id="MDZ5597967.1"/>
    </source>
</evidence>
<dbReference type="InterPro" id="IPR036791">
    <property type="entry name" value="Ribosomal_bL9_C_sf"/>
</dbReference>
<dbReference type="GO" id="GO:0005840">
    <property type="term" value="C:ribosome"/>
    <property type="evidence" value="ECO:0007669"/>
    <property type="project" value="UniProtKB-KW"/>
</dbReference>
<evidence type="ECO:0000313" key="14">
    <source>
        <dbReference type="EMBL" id="OUZ17920.1"/>
    </source>
</evidence>
<comment type="function">
    <text evidence="1 8">Binds to the 23S rRNA.</text>
</comment>
<dbReference type="FunFam" id="3.10.430.100:FF:000002">
    <property type="entry name" value="50S ribosomal protein L9"/>
    <property type="match status" value="1"/>
</dbReference>
<evidence type="ECO:0000313" key="15">
    <source>
        <dbReference type="EMBL" id="RBR28733.1"/>
    </source>
</evidence>
<evidence type="ECO:0000259" key="9">
    <source>
        <dbReference type="PROSITE" id="PS00651"/>
    </source>
</evidence>
<reference evidence="14 17" key="3">
    <citation type="submission" date="2017-05" db="EMBL/GenBank/DDBJ databases">
        <title>The Genome Sequence of Enterococcus faecium 2D5_DIV0622.</title>
        <authorList>
            <consortium name="The Broad Institute Genomics Platform"/>
            <consortium name="The Broad Institute Genomic Center for Infectious Diseases"/>
            <person name="Earl A."/>
            <person name="Manson A."/>
            <person name="Schwartman J."/>
            <person name="Gilmore M."/>
            <person name="Abouelleil A."/>
            <person name="Cao P."/>
            <person name="Chapman S."/>
            <person name="Cusick C."/>
            <person name="Shea T."/>
            <person name="Young S."/>
            <person name="Neafsey D."/>
            <person name="Nusbaum C."/>
            <person name="Birren B."/>
        </authorList>
    </citation>
    <scope>NUCLEOTIDE SEQUENCE [LARGE SCALE GENOMIC DNA]</scope>
    <source>
        <strain evidence="14 17">2D5_DIV0622</strain>
    </source>
</reference>
<keyword evidence="4 8" id="KW-0694">RNA-binding</keyword>
<dbReference type="InterPro" id="IPR009027">
    <property type="entry name" value="Ribosomal_bL9/RNase_H1_N"/>
</dbReference>
<dbReference type="EMBL" id="NFLC01000019">
    <property type="protein sequence ID" value="OUQ09650.1"/>
    <property type="molecule type" value="Genomic_DNA"/>
</dbReference>
<dbReference type="EMBL" id="JABAFV010000027">
    <property type="protein sequence ID" value="NME50719.1"/>
    <property type="molecule type" value="Genomic_DNA"/>
</dbReference>
<dbReference type="FunFam" id="3.40.5.10:FF:000002">
    <property type="entry name" value="50S ribosomal protein L9"/>
    <property type="match status" value="1"/>
</dbReference>
<evidence type="ECO:0000256" key="5">
    <source>
        <dbReference type="ARBA" id="ARBA00022980"/>
    </source>
</evidence>
<dbReference type="InterPro" id="IPR000244">
    <property type="entry name" value="Ribosomal_bL9"/>
</dbReference>
<dbReference type="HAMAP" id="MF_00503">
    <property type="entry name" value="Ribosomal_bL9"/>
    <property type="match status" value="1"/>
</dbReference>
<dbReference type="GO" id="GO:0003735">
    <property type="term" value="F:structural constituent of ribosome"/>
    <property type="evidence" value="ECO:0007669"/>
    <property type="project" value="InterPro"/>
</dbReference>
<keyword evidence="5 8" id="KW-0689">Ribosomal protein</keyword>
<evidence type="ECO:0000313" key="10">
    <source>
        <dbReference type="EMBL" id="MDT2796639.1"/>
    </source>
</evidence>
<dbReference type="SUPFAM" id="SSF55658">
    <property type="entry name" value="L9 N-domain-like"/>
    <property type="match status" value="1"/>
</dbReference>
<dbReference type="GO" id="GO:1990904">
    <property type="term" value="C:ribonucleoprotein complex"/>
    <property type="evidence" value="ECO:0007669"/>
    <property type="project" value="UniProtKB-KW"/>
</dbReference>
<dbReference type="InterPro" id="IPR036935">
    <property type="entry name" value="Ribosomal_bL9_N_sf"/>
</dbReference>
<dbReference type="Pfam" id="PF03948">
    <property type="entry name" value="Ribosomal_L9_C"/>
    <property type="match status" value="1"/>
</dbReference>
<evidence type="ECO:0000313" key="16">
    <source>
        <dbReference type="Proteomes" id="UP000196074"/>
    </source>
</evidence>
<comment type="similarity">
    <text evidence="2 8">Belongs to the bacterial ribosomal protein bL9 family.</text>
</comment>
<dbReference type="SUPFAM" id="SSF55653">
    <property type="entry name" value="Ribosomal protein L9 C-domain"/>
    <property type="match status" value="1"/>
</dbReference>
<evidence type="ECO:0000256" key="7">
    <source>
        <dbReference type="ARBA" id="ARBA00035292"/>
    </source>
</evidence>
<keyword evidence="6 8" id="KW-0687">Ribonucleoprotein</keyword>
<reference evidence="12 19" key="5">
    <citation type="submission" date="2020-04" db="EMBL/GenBank/DDBJ databases">
        <authorList>
            <person name="Hitch T.C.A."/>
            <person name="Wylensek D."/>
            <person name="Clavel T."/>
        </authorList>
    </citation>
    <scope>NUCLEOTIDE SEQUENCE [LARGE SCALE GENOMIC DNA]</scope>
    <source>
        <strain evidence="12 19">WCA-380-WT-3C</strain>
    </source>
</reference>
<dbReference type="Proteomes" id="UP000252800">
    <property type="component" value="Unassembled WGS sequence"/>
</dbReference>
<reference evidence="13" key="4">
    <citation type="journal article" date="2018" name="BMC Genomics">
        <title>Whole genome sequencing and function prediction of 133 gut anaerobes isolated from chicken caecum in pure cultures.</title>
        <authorList>
            <person name="Medvecky M."/>
            <person name="Cejkova D."/>
            <person name="Polansky O."/>
            <person name="Karasova D."/>
            <person name="Kubasova T."/>
            <person name="Cizek A."/>
            <person name="Rychlik I."/>
        </authorList>
    </citation>
    <scope>NUCLEOTIDE SEQUENCE</scope>
    <source>
        <strain evidence="13">An144</strain>
    </source>
</reference>
<evidence type="ECO:0000313" key="17">
    <source>
        <dbReference type="Proteomes" id="UP000196503"/>
    </source>
</evidence>
<sequence length="150" mass="16887">MKVIFLEDVKGKGKKGDVKEVPTGYAQNYLIKNKLAKEANKENMAELKGKQKAQAKHEAEELAKAKELKAFIEKEETVVVIKAKAGSDGRLFGSIPSKQITDAFFDQYKIKIDKRKVDLKQPIRALGFTNVEVKLHHDVSAKIRVHVVEE</sequence>
<dbReference type="Proteomes" id="UP000588071">
    <property type="component" value="Unassembled WGS sequence"/>
</dbReference>
<dbReference type="InterPro" id="IPR020069">
    <property type="entry name" value="Ribosomal_bL9_C"/>
</dbReference>
<evidence type="ECO:0000256" key="4">
    <source>
        <dbReference type="ARBA" id="ARBA00022884"/>
    </source>
</evidence>
<comment type="caution">
    <text evidence="10">The sequence shown here is derived from an EMBL/GenBank/DDBJ whole genome shotgun (WGS) entry which is preliminary data.</text>
</comment>
<gene>
    <name evidence="8 10" type="primary">rplI</name>
    <name evidence="14" type="ORF">A5869_001392</name>
    <name evidence="13" type="ORF">B5E88_09380</name>
    <name evidence="15" type="ORF">EB18_01662</name>
    <name evidence="12" type="ORF">HF857_10945</name>
    <name evidence="10" type="ORF">P7H47_05205</name>
    <name evidence="11" type="ORF">U1294_06975</name>
</gene>
<dbReference type="Pfam" id="PF01281">
    <property type="entry name" value="Ribosomal_L9_N"/>
    <property type="match status" value="1"/>
</dbReference>
<dbReference type="EMBL" id="JARQBI010000009">
    <property type="protein sequence ID" value="MDT2796639.1"/>
    <property type="molecule type" value="Genomic_DNA"/>
</dbReference>
<dbReference type="Gene3D" id="3.10.430.100">
    <property type="entry name" value="Ribosomal protein L9, C-terminal domain"/>
    <property type="match status" value="1"/>
</dbReference>
<dbReference type="EMBL" id="NIBL01000002">
    <property type="protein sequence ID" value="OUZ17920.1"/>
    <property type="molecule type" value="Genomic_DNA"/>
</dbReference>
<reference evidence="11" key="7">
    <citation type="submission" date="2023-12" db="EMBL/GenBank/DDBJ databases">
        <title>Molecular genomic analyses of Enterococcus cecorum from sepsis oubreaks in broilers.</title>
        <authorList>
            <person name="Rhoads D."/>
            <person name="Alrubaye A."/>
        </authorList>
    </citation>
    <scope>NUCLEOTIDE SEQUENCE</scope>
    <source>
        <strain evidence="11">1755</strain>
    </source>
</reference>
<evidence type="ECO:0000256" key="6">
    <source>
        <dbReference type="ARBA" id="ARBA00023274"/>
    </source>
</evidence>
<evidence type="ECO:0000313" key="13">
    <source>
        <dbReference type="EMBL" id="OUQ09650.1"/>
    </source>
</evidence>
<dbReference type="Gene3D" id="3.40.5.10">
    <property type="entry name" value="Ribosomal protein L9, N-terminal domain"/>
    <property type="match status" value="1"/>
</dbReference>
<dbReference type="PROSITE" id="PS00651">
    <property type="entry name" value="RIBOSOMAL_L9"/>
    <property type="match status" value="1"/>
</dbReference>
<protein>
    <recommendedName>
        <fullName evidence="7 8">Large ribosomal subunit protein bL9</fullName>
    </recommendedName>
</protein>
<dbReference type="AlphaFoldDB" id="A0A0H2QMK1"/>
<keyword evidence="3 8" id="KW-0699">rRNA-binding</keyword>
<name>A0A0H2QMK1_9ENTE</name>
<evidence type="ECO:0000256" key="2">
    <source>
        <dbReference type="ARBA" id="ARBA00010605"/>
    </source>
</evidence>
<reference evidence="10" key="6">
    <citation type="submission" date="2023-03" db="EMBL/GenBank/DDBJ databases">
        <authorList>
            <person name="Shen W."/>
            <person name="Cai J."/>
        </authorList>
    </citation>
    <scope>NUCLEOTIDE SEQUENCE</scope>
    <source>
        <strain evidence="10">B245-2</strain>
    </source>
</reference>
<evidence type="ECO:0000256" key="3">
    <source>
        <dbReference type="ARBA" id="ARBA00022730"/>
    </source>
</evidence>
<evidence type="ECO:0000313" key="12">
    <source>
        <dbReference type="EMBL" id="NME50719.1"/>
    </source>
</evidence>
<dbReference type="PANTHER" id="PTHR21368">
    <property type="entry name" value="50S RIBOSOMAL PROTEIN L9"/>
    <property type="match status" value="1"/>
</dbReference>
<evidence type="ECO:0000313" key="18">
    <source>
        <dbReference type="Proteomes" id="UP000252800"/>
    </source>
</evidence>
<dbReference type="GO" id="GO:0019843">
    <property type="term" value="F:rRNA binding"/>
    <property type="evidence" value="ECO:0007669"/>
    <property type="project" value="UniProtKB-UniRule"/>
</dbReference>
<accession>A0A0H2QMK1</accession>
<dbReference type="Proteomes" id="UP000196074">
    <property type="component" value="Unassembled WGS sequence"/>
</dbReference>
<evidence type="ECO:0000256" key="8">
    <source>
        <dbReference type="HAMAP-Rule" id="MF_00503"/>
    </source>
</evidence>
<reference evidence="15 18" key="1">
    <citation type="submission" date="2015-06" db="EMBL/GenBank/DDBJ databases">
        <title>The Genome Sequence of Enterococcus cecorum 170AEA1.</title>
        <authorList>
            <consortium name="The Broad Institute Genomics Platform"/>
            <consortium name="The Broad Institute Genome Sequencing Center for Infectious Disease"/>
            <person name="Earl A.M."/>
            <person name="Van Tyne D."/>
            <person name="Lebreton F."/>
            <person name="Saavedra J.T."/>
            <person name="Gilmore M.S."/>
            <person name="Manson McGuire A."/>
            <person name="Clock S."/>
            <person name="Crupain M."/>
            <person name="Rangan U."/>
            <person name="Young S."/>
            <person name="Abouelleil A."/>
            <person name="Cao P."/>
            <person name="Chapman S.B."/>
            <person name="Griggs A."/>
            <person name="Priest M."/>
            <person name="Shea T."/>
            <person name="Wortman J."/>
            <person name="Nusbaum C."/>
            <person name="Birren B."/>
        </authorList>
    </citation>
    <scope>NUCLEOTIDE SEQUENCE [LARGE SCALE GENOMIC DNA]</scope>
    <source>
        <strain evidence="15 18">170AEA1</strain>
    </source>
</reference>
<evidence type="ECO:0000256" key="1">
    <source>
        <dbReference type="ARBA" id="ARBA00003058"/>
    </source>
</evidence>
<proteinExistence type="inferred from homology"/>
<dbReference type="InterPro" id="IPR020070">
    <property type="entry name" value="Ribosomal_bL9_N"/>
</dbReference>
<dbReference type="InterPro" id="IPR020594">
    <property type="entry name" value="Ribosomal_bL9_bac/chp"/>
</dbReference>
<organism evidence="10 20">
    <name type="scientific">Enterococcus cecorum</name>
    <dbReference type="NCBI Taxonomy" id="44008"/>
    <lineage>
        <taxon>Bacteria</taxon>
        <taxon>Bacillati</taxon>
        <taxon>Bacillota</taxon>
        <taxon>Bacilli</taxon>
        <taxon>Lactobacillales</taxon>
        <taxon>Enterococcaceae</taxon>
        <taxon>Enterococcus</taxon>
    </lineage>
</organism>